<dbReference type="EMBL" id="JBHUOF010000003">
    <property type="protein sequence ID" value="MFD2798286.1"/>
    <property type="molecule type" value="Genomic_DNA"/>
</dbReference>
<sequence>MTRRDRERRCRMSWWVSMGEVSAAMVGAYFPYDVAAELDPYDDNAADWDAELAALVEAES</sequence>
<evidence type="ECO:0000256" key="1">
    <source>
        <dbReference type="SAM" id="Phobius"/>
    </source>
</evidence>
<evidence type="ECO:0000313" key="2">
    <source>
        <dbReference type="EMBL" id="MFD2798286.1"/>
    </source>
</evidence>
<proteinExistence type="predicted"/>
<keyword evidence="1" id="KW-0812">Transmembrane</keyword>
<organism evidence="2 3">
    <name type="scientific">Prauserella oleivorans</name>
    <dbReference type="NCBI Taxonomy" id="1478153"/>
    <lineage>
        <taxon>Bacteria</taxon>
        <taxon>Bacillati</taxon>
        <taxon>Actinomycetota</taxon>
        <taxon>Actinomycetes</taxon>
        <taxon>Pseudonocardiales</taxon>
        <taxon>Pseudonocardiaceae</taxon>
        <taxon>Prauserella</taxon>
    </lineage>
</organism>
<evidence type="ECO:0000313" key="3">
    <source>
        <dbReference type="Proteomes" id="UP001597478"/>
    </source>
</evidence>
<keyword evidence="1" id="KW-0472">Membrane</keyword>
<feature type="transmembrane region" description="Helical" evidence="1">
    <location>
        <begin position="12"/>
        <end position="32"/>
    </location>
</feature>
<keyword evidence="3" id="KW-1185">Reference proteome</keyword>
<reference evidence="3" key="1">
    <citation type="journal article" date="2019" name="Int. J. Syst. Evol. Microbiol.">
        <title>The Global Catalogue of Microorganisms (GCM) 10K type strain sequencing project: providing services to taxonomists for standard genome sequencing and annotation.</title>
        <authorList>
            <consortium name="The Broad Institute Genomics Platform"/>
            <consortium name="The Broad Institute Genome Sequencing Center for Infectious Disease"/>
            <person name="Wu L."/>
            <person name="Ma J."/>
        </authorList>
    </citation>
    <scope>NUCLEOTIDE SEQUENCE [LARGE SCALE GENOMIC DNA]</scope>
    <source>
        <strain evidence="3">IBRC-M 10906</strain>
    </source>
</reference>
<protein>
    <submittedName>
        <fullName evidence="2">Uncharacterized protein</fullName>
    </submittedName>
</protein>
<dbReference type="Proteomes" id="UP001597478">
    <property type="component" value="Unassembled WGS sequence"/>
</dbReference>
<gene>
    <name evidence="2" type="ORF">ACFS2C_02635</name>
</gene>
<keyword evidence="1" id="KW-1133">Transmembrane helix</keyword>
<dbReference type="RefSeq" id="WP_377383749.1">
    <property type="nucleotide sequence ID" value="NZ_JBHSAN010000001.1"/>
</dbReference>
<name>A0ABW5W3Y3_9PSEU</name>
<comment type="caution">
    <text evidence="2">The sequence shown here is derived from an EMBL/GenBank/DDBJ whole genome shotgun (WGS) entry which is preliminary data.</text>
</comment>
<accession>A0ABW5W3Y3</accession>